<dbReference type="PANTHER" id="PTHR30481">
    <property type="entry name" value="DNA ADENINE METHYLASE"/>
    <property type="match status" value="1"/>
</dbReference>
<reference evidence="8 9" key="1">
    <citation type="submission" date="2023-02" db="EMBL/GenBank/DDBJ databases">
        <title>Devosia chondri sp. nov., isolated from the phycosphere of marine algae.</title>
        <authorList>
            <person name="Kim J.M."/>
            <person name="Lee J.K."/>
            <person name="Choi B.J."/>
            <person name="Bayburt H."/>
            <person name="Jeon C.O."/>
        </authorList>
    </citation>
    <scope>NUCLEOTIDE SEQUENCE [LARGE SCALE GENOMIC DNA]</scope>
    <source>
        <strain evidence="8 9">G2-5</strain>
    </source>
</reference>
<evidence type="ECO:0000256" key="2">
    <source>
        <dbReference type="ARBA" id="ARBA00011900"/>
    </source>
</evidence>
<dbReference type="InterPro" id="IPR029063">
    <property type="entry name" value="SAM-dependent_MTases_sf"/>
</dbReference>
<evidence type="ECO:0000256" key="5">
    <source>
        <dbReference type="ARBA" id="ARBA00022691"/>
    </source>
</evidence>
<dbReference type="PRINTS" id="PR00505">
    <property type="entry name" value="D12N6MTFRASE"/>
</dbReference>
<dbReference type="EC" id="2.1.1.72" evidence="2 7"/>
<dbReference type="SUPFAM" id="SSF53335">
    <property type="entry name" value="S-adenosyl-L-methionine-dependent methyltransferases"/>
    <property type="match status" value="1"/>
</dbReference>
<accession>A0ABY7YV70</accession>
<comment type="catalytic activity">
    <reaction evidence="6 7">
        <text>a 2'-deoxyadenosine in DNA + S-adenosyl-L-methionine = an N(6)-methyl-2'-deoxyadenosine in DNA + S-adenosyl-L-homocysteine + H(+)</text>
        <dbReference type="Rhea" id="RHEA:15197"/>
        <dbReference type="Rhea" id="RHEA-COMP:12418"/>
        <dbReference type="Rhea" id="RHEA-COMP:12419"/>
        <dbReference type="ChEBI" id="CHEBI:15378"/>
        <dbReference type="ChEBI" id="CHEBI:57856"/>
        <dbReference type="ChEBI" id="CHEBI:59789"/>
        <dbReference type="ChEBI" id="CHEBI:90615"/>
        <dbReference type="ChEBI" id="CHEBI:90616"/>
        <dbReference type="EC" id="2.1.1.72"/>
    </reaction>
</comment>
<protein>
    <recommendedName>
        <fullName evidence="2 7">Site-specific DNA-methyltransferase (adenine-specific)</fullName>
        <ecNumber evidence="2 7">2.1.1.72</ecNumber>
    </recommendedName>
</protein>
<name>A0ABY7YV70_9HYPH</name>
<evidence type="ECO:0000256" key="3">
    <source>
        <dbReference type="ARBA" id="ARBA00022603"/>
    </source>
</evidence>
<dbReference type="Proteomes" id="UP001222118">
    <property type="component" value="Chromosome"/>
</dbReference>
<keyword evidence="3 7" id="KW-0489">Methyltransferase</keyword>
<dbReference type="PANTHER" id="PTHR30481:SF3">
    <property type="entry name" value="DNA ADENINE METHYLASE"/>
    <property type="match status" value="1"/>
</dbReference>
<gene>
    <name evidence="8" type="ORF">PSQ90_12480</name>
</gene>
<dbReference type="InterPro" id="IPR023095">
    <property type="entry name" value="Ade_MeTrfase_dom_2"/>
</dbReference>
<dbReference type="PIRSF" id="PIRSF000398">
    <property type="entry name" value="M_m6A_EcoRV"/>
    <property type="match status" value="1"/>
</dbReference>
<dbReference type="InterPro" id="IPR002052">
    <property type="entry name" value="DNA_methylase_N6_adenine_CS"/>
</dbReference>
<evidence type="ECO:0000256" key="4">
    <source>
        <dbReference type="ARBA" id="ARBA00022679"/>
    </source>
</evidence>
<dbReference type="NCBIfam" id="TIGR00571">
    <property type="entry name" value="dam"/>
    <property type="match status" value="1"/>
</dbReference>
<dbReference type="PROSITE" id="PS00092">
    <property type="entry name" value="N6_MTASE"/>
    <property type="match status" value="1"/>
</dbReference>
<proteinExistence type="inferred from homology"/>
<dbReference type="Gene3D" id="1.10.1020.10">
    <property type="entry name" value="Adenine-specific Methyltransferase, Domain 2"/>
    <property type="match status" value="1"/>
</dbReference>
<dbReference type="GO" id="GO:0032259">
    <property type="term" value="P:methylation"/>
    <property type="evidence" value="ECO:0007669"/>
    <property type="project" value="UniProtKB-KW"/>
</dbReference>
<evidence type="ECO:0000256" key="1">
    <source>
        <dbReference type="ARBA" id="ARBA00006594"/>
    </source>
</evidence>
<keyword evidence="9" id="KW-1185">Reference proteome</keyword>
<organism evidence="8 9">
    <name type="scientific">Devosia rhodophyticola</name>
    <dbReference type="NCBI Taxonomy" id="3026423"/>
    <lineage>
        <taxon>Bacteria</taxon>
        <taxon>Pseudomonadati</taxon>
        <taxon>Pseudomonadota</taxon>
        <taxon>Alphaproteobacteria</taxon>
        <taxon>Hyphomicrobiales</taxon>
        <taxon>Devosiaceae</taxon>
        <taxon>Devosia</taxon>
    </lineage>
</organism>
<dbReference type="EMBL" id="CP118247">
    <property type="protein sequence ID" value="WDR05102.1"/>
    <property type="molecule type" value="Genomic_DNA"/>
</dbReference>
<keyword evidence="5 7" id="KW-0949">S-adenosyl-L-methionine</keyword>
<evidence type="ECO:0000313" key="9">
    <source>
        <dbReference type="Proteomes" id="UP001222118"/>
    </source>
</evidence>
<sequence>MSRKPFLKWAGGKRWLVDRTDFRLPPYSGRYIEPFLGGGAVFFSHRPKLAILSDANPRLIEVYKVIRSDWTSLIDLLEIDHNLHSKDYYYSRRSERPTTEVERAAQFIYLNRSCWNGLYRVNQRGEFNVPIGTKSWILSSADDFGSTAKALAQVELVATDFEETVNRAVNGDLIFADPPYTVAHNFNGFVKYNESIFSWDDQIRLKNSLIRAASRGVTIRLTNADHPSVRSLYNEVADIQVMDRRSVISGQSHGRNKTTELLISMA</sequence>
<dbReference type="InterPro" id="IPR012263">
    <property type="entry name" value="M_m6A_EcoRV"/>
</dbReference>
<dbReference type="Gene3D" id="3.40.50.150">
    <property type="entry name" value="Vaccinia Virus protein VP39"/>
    <property type="match status" value="1"/>
</dbReference>
<evidence type="ECO:0000313" key="8">
    <source>
        <dbReference type="EMBL" id="WDR05102.1"/>
    </source>
</evidence>
<evidence type="ECO:0000256" key="6">
    <source>
        <dbReference type="ARBA" id="ARBA00047942"/>
    </source>
</evidence>
<dbReference type="Pfam" id="PF02086">
    <property type="entry name" value="MethyltransfD12"/>
    <property type="match status" value="1"/>
</dbReference>
<dbReference type="GO" id="GO:0009007">
    <property type="term" value="F:site-specific DNA-methyltransferase (adenine-specific) activity"/>
    <property type="evidence" value="ECO:0007669"/>
    <property type="project" value="UniProtKB-EC"/>
</dbReference>
<dbReference type="RefSeq" id="WP_282210621.1">
    <property type="nucleotide sequence ID" value="NZ_CP118247.1"/>
</dbReference>
<keyword evidence="4 7" id="KW-0808">Transferase</keyword>
<dbReference type="InterPro" id="IPR012327">
    <property type="entry name" value="MeTrfase_D12"/>
</dbReference>
<comment type="similarity">
    <text evidence="1 7">Belongs to the N(4)/N(6)-methyltransferase family.</text>
</comment>
<evidence type="ECO:0000256" key="7">
    <source>
        <dbReference type="RuleBase" id="RU361257"/>
    </source>
</evidence>